<keyword evidence="1" id="KW-0472">Membrane</keyword>
<accession>A0ABR7TRZ6</accession>
<proteinExistence type="predicted"/>
<organism evidence="2 3">
    <name type="scientific">Chitinophaga qingshengii</name>
    <dbReference type="NCBI Taxonomy" id="1569794"/>
    <lineage>
        <taxon>Bacteria</taxon>
        <taxon>Pseudomonadati</taxon>
        <taxon>Bacteroidota</taxon>
        <taxon>Chitinophagia</taxon>
        <taxon>Chitinophagales</taxon>
        <taxon>Chitinophagaceae</taxon>
        <taxon>Chitinophaga</taxon>
    </lineage>
</organism>
<dbReference type="EMBL" id="JACVFC010000002">
    <property type="protein sequence ID" value="MBC9932353.1"/>
    <property type="molecule type" value="Genomic_DNA"/>
</dbReference>
<dbReference type="RefSeq" id="WP_188089479.1">
    <property type="nucleotide sequence ID" value="NZ_JACVFC010000002.1"/>
</dbReference>
<evidence type="ECO:0000313" key="2">
    <source>
        <dbReference type="EMBL" id="MBC9932353.1"/>
    </source>
</evidence>
<feature type="transmembrane region" description="Helical" evidence="1">
    <location>
        <begin position="7"/>
        <end position="26"/>
    </location>
</feature>
<gene>
    <name evidence="2" type="ORF">ICL07_18345</name>
</gene>
<sequence>MKNILLPIAKICLVGCSLLLYFQHMFEWRLYEIELMWLTMVWEHGLNMRYQWVVSLPVMLLGVSQLLVLFSVWKPLKQAWDLMPVTSLITCALGLAVWSGFVLTATWVLLGVIYAALLVIWIPRATARG</sequence>
<protein>
    <submittedName>
        <fullName evidence="2">Uncharacterized protein</fullName>
    </submittedName>
</protein>
<reference evidence="2 3" key="1">
    <citation type="submission" date="2020-09" db="EMBL/GenBank/DDBJ databases">
        <title>Genome sequences of type strains of Chitinophaga qingshengii and Chitinophaga varians.</title>
        <authorList>
            <person name="Kittiwongwattana C."/>
        </authorList>
    </citation>
    <scope>NUCLEOTIDE SEQUENCE [LARGE SCALE GENOMIC DNA]</scope>
    <source>
        <strain evidence="2 3">JCM 30026</strain>
    </source>
</reference>
<comment type="caution">
    <text evidence="2">The sequence shown here is derived from an EMBL/GenBank/DDBJ whole genome shotgun (WGS) entry which is preliminary data.</text>
</comment>
<evidence type="ECO:0000256" key="1">
    <source>
        <dbReference type="SAM" id="Phobius"/>
    </source>
</evidence>
<dbReference type="Proteomes" id="UP000659124">
    <property type="component" value="Unassembled WGS sequence"/>
</dbReference>
<feature type="transmembrane region" description="Helical" evidence="1">
    <location>
        <begin position="50"/>
        <end position="70"/>
    </location>
</feature>
<evidence type="ECO:0000313" key="3">
    <source>
        <dbReference type="Proteomes" id="UP000659124"/>
    </source>
</evidence>
<name>A0ABR7TRZ6_9BACT</name>
<keyword evidence="1" id="KW-1133">Transmembrane helix</keyword>
<keyword evidence="3" id="KW-1185">Reference proteome</keyword>
<feature type="transmembrane region" description="Helical" evidence="1">
    <location>
        <begin position="107"/>
        <end position="127"/>
    </location>
</feature>
<keyword evidence="1" id="KW-0812">Transmembrane</keyword>